<keyword evidence="1" id="KW-1133">Transmembrane helix</keyword>
<reference evidence="2 3" key="1">
    <citation type="submission" date="2015-09" db="EMBL/GenBank/DDBJ databases">
        <authorList>
            <person name="Xu Y."/>
            <person name="Nagy A."/>
            <person name="Liu N.T."/>
            <person name="Nou X."/>
        </authorList>
    </citation>
    <scope>NUCLEOTIDE SEQUENCE [LARGE SCALE GENOMIC DNA]</scope>
    <source>
        <strain evidence="2 3">FC1138</strain>
    </source>
</reference>
<keyword evidence="1" id="KW-0812">Transmembrane</keyword>
<evidence type="ECO:0000313" key="2">
    <source>
        <dbReference type="EMBL" id="ANH71866.1"/>
    </source>
</evidence>
<protein>
    <recommendedName>
        <fullName evidence="4">DUF3995 domain-containing protein</fullName>
    </recommendedName>
</protein>
<dbReference type="Proteomes" id="UP000077927">
    <property type="component" value="Chromosome 1"/>
</dbReference>
<feature type="transmembrane region" description="Helical" evidence="1">
    <location>
        <begin position="7"/>
        <end position="32"/>
    </location>
</feature>
<evidence type="ECO:0000256" key="1">
    <source>
        <dbReference type="SAM" id="Phobius"/>
    </source>
</evidence>
<dbReference type="EMBL" id="CP012605">
    <property type="protein sequence ID" value="ANH71866.1"/>
    <property type="molecule type" value="Genomic_DNA"/>
</dbReference>
<proteinExistence type="predicted"/>
<gene>
    <name evidence="2" type="ORF">ACS15_3634</name>
</gene>
<dbReference type="InterPro" id="IPR025058">
    <property type="entry name" value="DUF3995"/>
</dbReference>
<evidence type="ECO:0008006" key="4">
    <source>
        <dbReference type="Google" id="ProtNLM"/>
    </source>
</evidence>
<dbReference type="AlphaFoldDB" id="A0AAC9BD96"/>
<feature type="transmembrane region" description="Helical" evidence="1">
    <location>
        <begin position="96"/>
        <end position="114"/>
    </location>
</feature>
<accession>A0AAC9BD96</accession>
<feature type="transmembrane region" description="Helical" evidence="1">
    <location>
        <begin position="135"/>
        <end position="154"/>
    </location>
</feature>
<keyword evidence="1" id="KW-0472">Membrane</keyword>
<feature type="transmembrane region" description="Helical" evidence="1">
    <location>
        <begin position="67"/>
        <end position="90"/>
    </location>
</feature>
<dbReference type="Pfam" id="PF13160">
    <property type="entry name" value="DUF3995"/>
    <property type="match status" value="1"/>
</dbReference>
<evidence type="ECO:0000313" key="3">
    <source>
        <dbReference type="Proteomes" id="UP000077927"/>
    </source>
</evidence>
<organism evidence="2 3">
    <name type="scientific">Ralstonia insidiosa</name>
    <dbReference type="NCBI Taxonomy" id="190721"/>
    <lineage>
        <taxon>Bacteria</taxon>
        <taxon>Pseudomonadati</taxon>
        <taxon>Pseudomonadota</taxon>
        <taxon>Betaproteobacteria</taxon>
        <taxon>Burkholderiales</taxon>
        <taxon>Burkholderiaceae</taxon>
        <taxon>Ralstonia</taxon>
    </lineage>
</organism>
<dbReference type="RefSeq" id="WP_021197148.1">
    <property type="nucleotide sequence ID" value="NZ_CP012605.1"/>
</dbReference>
<sequence length="155" mass="15934">MADYTQAILLCATIMFLALVAGRIACAVLAFLGLTHLYWAAGGSAGKQAALPSVGAAPVFKPSAIGTALIAVILLAMAAWVAAAAGILAAPVPQGVLRVGAFVLAAIFVLRAVGDFRYVGFFKRVRGSVFARRDTWGYSPLCVVLAVLIVAAASR</sequence>
<dbReference type="KEGG" id="rin:ACS15_3634"/>
<name>A0AAC9BD96_9RALS</name>